<evidence type="ECO:0000256" key="3">
    <source>
        <dbReference type="ARBA" id="ARBA00023004"/>
    </source>
</evidence>
<dbReference type="GO" id="GO:0004497">
    <property type="term" value="F:monooxygenase activity"/>
    <property type="evidence" value="ECO:0007669"/>
    <property type="project" value="UniProtKB-KW"/>
</dbReference>
<keyword evidence="5" id="KW-0503">Monooxygenase</keyword>
<evidence type="ECO:0000256" key="1">
    <source>
        <dbReference type="ARBA" id="ARBA00010617"/>
    </source>
</evidence>
<dbReference type="AlphaFoldDB" id="A0A6P5H034"/>
<feature type="binding site" description="axial binding residue" evidence="4">
    <location>
        <position position="134"/>
    </location>
    <ligand>
        <name>heme</name>
        <dbReference type="ChEBI" id="CHEBI:30413"/>
    </ligand>
    <ligandPart>
        <name>Fe</name>
        <dbReference type="ChEBI" id="CHEBI:18248"/>
    </ligandPart>
</feature>
<dbReference type="RefSeq" id="XP_020113442.1">
    <property type="nucleotide sequence ID" value="XM_020257853.1"/>
</dbReference>
<dbReference type="Proteomes" id="UP000515123">
    <property type="component" value="Linkage group 2"/>
</dbReference>
<comment type="cofactor">
    <cofactor evidence="4">
        <name>heme</name>
        <dbReference type="ChEBI" id="CHEBI:30413"/>
    </cofactor>
</comment>
<comment type="similarity">
    <text evidence="1 5">Belongs to the cytochrome P450 family.</text>
</comment>
<dbReference type="PANTHER" id="PTHR47950:SF48">
    <property type="entry name" value="CYTOCHROME P450 FAMILY PROTEIN, EXPRESSED"/>
    <property type="match status" value="1"/>
</dbReference>
<dbReference type="InterPro" id="IPR001128">
    <property type="entry name" value="Cyt_P450"/>
</dbReference>
<proteinExistence type="inferred from homology"/>
<dbReference type="InterPro" id="IPR036396">
    <property type="entry name" value="Cyt_P450_sf"/>
</dbReference>
<keyword evidence="2 4" id="KW-0479">Metal-binding</keyword>
<name>A0A6P5H034_ANACO</name>
<reference evidence="6" key="1">
    <citation type="journal article" date="2015" name="Nat. Genet.">
        <title>The pineapple genome and the evolution of CAM photosynthesis.</title>
        <authorList>
            <person name="Ming R."/>
            <person name="VanBuren R."/>
            <person name="Wai C.M."/>
            <person name="Tang H."/>
            <person name="Schatz M.C."/>
            <person name="Bowers J.E."/>
            <person name="Lyons E."/>
            <person name="Wang M.L."/>
            <person name="Chen J."/>
            <person name="Biggers E."/>
            <person name="Zhang J."/>
            <person name="Huang L."/>
            <person name="Zhang L."/>
            <person name="Miao W."/>
            <person name="Zhang J."/>
            <person name="Ye Z."/>
            <person name="Miao C."/>
            <person name="Lin Z."/>
            <person name="Wang H."/>
            <person name="Zhou H."/>
            <person name="Yim W.C."/>
            <person name="Priest H.D."/>
            <person name="Zheng C."/>
            <person name="Woodhouse M."/>
            <person name="Edger P.P."/>
            <person name="Guyot R."/>
            <person name="Guo H.B."/>
            <person name="Guo H."/>
            <person name="Zheng G."/>
            <person name="Singh R."/>
            <person name="Sharma A."/>
            <person name="Min X."/>
            <person name="Zheng Y."/>
            <person name="Lee H."/>
            <person name="Gurtowski J."/>
            <person name="Sedlazeck F.J."/>
            <person name="Harkess A."/>
            <person name="McKain M.R."/>
            <person name="Liao Z."/>
            <person name="Fang J."/>
            <person name="Liu J."/>
            <person name="Zhang X."/>
            <person name="Zhang Q."/>
            <person name="Hu W."/>
            <person name="Qin Y."/>
            <person name="Wang K."/>
            <person name="Chen L.Y."/>
            <person name="Shirley N."/>
            <person name="Lin Y.R."/>
            <person name="Liu L.Y."/>
            <person name="Hernandez A.G."/>
            <person name="Wright C.L."/>
            <person name="Bulone V."/>
            <person name="Tuskan G.A."/>
            <person name="Heath K."/>
            <person name="Zee F."/>
            <person name="Moore P.H."/>
            <person name="Sunkar R."/>
            <person name="Leebens-Mack J.H."/>
            <person name="Mockler T."/>
            <person name="Bennetzen J.L."/>
            <person name="Freeling M."/>
            <person name="Sankoff D."/>
            <person name="Paterson A.H."/>
            <person name="Zhu X."/>
            <person name="Yang X."/>
            <person name="Smith J.A."/>
            <person name="Cushman J.C."/>
            <person name="Paull R.E."/>
            <person name="Yu Q."/>
        </authorList>
    </citation>
    <scope>NUCLEOTIDE SEQUENCE [LARGE SCALE GENOMIC DNA]</scope>
    <source>
        <strain evidence="6">cv. F153</strain>
    </source>
</reference>
<keyword evidence="4 5" id="KW-0349">Heme</keyword>
<keyword evidence="6" id="KW-1185">Reference proteome</keyword>
<keyword evidence="3 4" id="KW-0408">Iron</keyword>
<dbReference type="Pfam" id="PF00067">
    <property type="entry name" value="p450"/>
    <property type="match status" value="1"/>
</dbReference>
<dbReference type="InterPro" id="IPR017972">
    <property type="entry name" value="Cyt_P450_CS"/>
</dbReference>
<evidence type="ECO:0000313" key="6">
    <source>
        <dbReference type="Proteomes" id="UP000515123"/>
    </source>
</evidence>
<sequence length="199" mass="21964">MAELLHNPAVLAKARAEIQETLGPKEELEESDVARLPFLQAVVKETMRLHPAGPLMLPHKPSETEQEVGFLEVAGFAVPSEARVMVNAWAIGRDPEVWAEAEEFRPERFLGGREVDFRGKDLEFLPFGSGRRACPGMPLAVRVVPLMLGSILHAFDWRLPCGMHPVNVDLSDKFAATLMLAVPLTAVPVPSVPPREQFD</sequence>
<dbReference type="PROSITE" id="PS00086">
    <property type="entry name" value="CYTOCHROME_P450"/>
    <property type="match status" value="1"/>
</dbReference>
<dbReference type="GeneID" id="109727680"/>
<evidence type="ECO:0000256" key="2">
    <source>
        <dbReference type="ARBA" id="ARBA00022723"/>
    </source>
</evidence>
<dbReference type="PANTHER" id="PTHR47950">
    <property type="entry name" value="CYTOCHROME P450, FAMILY 76, SUBFAMILY C, POLYPEPTIDE 5-RELATED"/>
    <property type="match status" value="1"/>
</dbReference>
<dbReference type="Gene3D" id="1.10.630.10">
    <property type="entry name" value="Cytochrome P450"/>
    <property type="match status" value="1"/>
</dbReference>
<gene>
    <name evidence="7" type="primary">LOC109727680</name>
</gene>
<reference evidence="7" key="2">
    <citation type="submission" date="2025-08" db="UniProtKB">
        <authorList>
            <consortium name="RefSeq"/>
        </authorList>
    </citation>
    <scope>IDENTIFICATION</scope>
    <source>
        <tissue evidence="7">Leaf</tissue>
    </source>
</reference>
<dbReference type="PRINTS" id="PR00465">
    <property type="entry name" value="EP450IV"/>
</dbReference>
<dbReference type="OrthoDB" id="784522at2759"/>
<dbReference type="InterPro" id="IPR002403">
    <property type="entry name" value="Cyt_P450_E_grp-IV"/>
</dbReference>
<evidence type="ECO:0000256" key="5">
    <source>
        <dbReference type="RuleBase" id="RU000461"/>
    </source>
</evidence>
<accession>A0A6P5H034</accession>
<dbReference type="GO" id="GO:0005506">
    <property type="term" value="F:iron ion binding"/>
    <property type="evidence" value="ECO:0007669"/>
    <property type="project" value="InterPro"/>
</dbReference>
<evidence type="ECO:0000313" key="7">
    <source>
        <dbReference type="RefSeq" id="XP_020113442.1"/>
    </source>
</evidence>
<dbReference type="GO" id="GO:0016705">
    <property type="term" value="F:oxidoreductase activity, acting on paired donors, with incorporation or reduction of molecular oxygen"/>
    <property type="evidence" value="ECO:0007669"/>
    <property type="project" value="InterPro"/>
</dbReference>
<dbReference type="PRINTS" id="PR00385">
    <property type="entry name" value="P450"/>
</dbReference>
<keyword evidence="5" id="KW-0560">Oxidoreductase</keyword>
<evidence type="ECO:0000256" key="4">
    <source>
        <dbReference type="PIRSR" id="PIRSR602403-1"/>
    </source>
</evidence>
<protein>
    <submittedName>
        <fullName evidence="7">Ent-cassadiene C11-alpha-hydroxylase 1-like</fullName>
    </submittedName>
</protein>
<organism evidence="6 7">
    <name type="scientific">Ananas comosus</name>
    <name type="common">Pineapple</name>
    <name type="synonym">Ananas ananas</name>
    <dbReference type="NCBI Taxonomy" id="4615"/>
    <lineage>
        <taxon>Eukaryota</taxon>
        <taxon>Viridiplantae</taxon>
        <taxon>Streptophyta</taxon>
        <taxon>Embryophyta</taxon>
        <taxon>Tracheophyta</taxon>
        <taxon>Spermatophyta</taxon>
        <taxon>Magnoliopsida</taxon>
        <taxon>Liliopsida</taxon>
        <taxon>Poales</taxon>
        <taxon>Bromeliaceae</taxon>
        <taxon>Bromelioideae</taxon>
        <taxon>Ananas</taxon>
    </lineage>
</organism>
<dbReference type="SUPFAM" id="SSF48264">
    <property type="entry name" value="Cytochrome P450"/>
    <property type="match status" value="1"/>
</dbReference>
<dbReference type="GO" id="GO:0020037">
    <property type="term" value="F:heme binding"/>
    <property type="evidence" value="ECO:0007669"/>
    <property type="project" value="InterPro"/>
</dbReference>